<reference evidence="2 3" key="1">
    <citation type="journal article" date="2024" name="Commun. Biol.">
        <title>Comparative genomic analysis of thermophilic fungi reveals convergent evolutionary adaptations and gene losses.</title>
        <authorList>
            <person name="Steindorff A.S."/>
            <person name="Aguilar-Pontes M.V."/>
            <person name="Robinson A.J."/>
            <person name="Andreopoulos B."/>
            <person name="LaButti K."/>
            <person name="Kuo A."/>
            <person name="Mondo S."/>
            <person name="Riley R."/>
            <person name="Otillar R."/>
            <person name="Haridas S."/>
            <person name="Lipzen A."/>
            <person name="Grimwood J."/>
            <person name="Schmutz J."/>
            <person name="Clum A."/>
            <person name="Reid I.D."/>
            <person name="Moisan M.C."/>
            <person name="Butler G."/>
            <person name="Nguyen T.T.M."/>
            <person name="Dewar K."/>
            <person name="Conant G."/>
            <person name="Drula E."/>
            <person name="Henrissat B."/>
            <person name="Hansel C."/>
            <person name="Singer S."/>
            <person name="Hutchinson M.I."/>
            <person name="de Vries R.P."/>
            <person name="Natvig D.O."/>
            <person name="Powell A.J."/>
            <person name="Tsang A."/>
            <person name="Grigoriev I.V."/>
        </authorList>
    </citation>
    <scope>NUCLEOTIDE SEQUENCE [LARGE SCALE GENOMIC DNA]</scope>
    <source>
        <strain evidence="2 3">ATCC 24622</strain>
    </source>
</reference>
<evidence type="ECO:0000313" key="3">
    <source>
        <dbReference type="Proteomes" id="UP001586593"/>
    </source>
</evidence>
<keyword evidence="1" id="KW-0732">Signal</keyword>
<feature type="chain" id="PRO_5045163196" description="Ubiquitin 3 binding protein But2 C-terminal domain-containing protein" evidence="1">
    <location>
        <begin position="21"/>
        <end position="164"/>
    </location>
</feature>
<protein>
    <recommendedName>
        <fullName evidence="4">Ubiquitin 3 binding protein But2 C-terminal domain-containing protein</fullName>
    </recommendedName>
</protein>
<accession>A0ABR3WGD5</accession>
<proteinExistence type="predicted"/>
<gene>
    <name evidence="2" type="ORF">VTK73DRAFT_7124</name>
</gene>
<evidence type="ECO:0008006" key="4">
    <source>
        <dbReference type="Google" id="ProtNLM"/>
    </source>
</evidence>
<keyword evidence="3" id="KW-1185">Reference proteome</keyword>
<feature type="signal peptide" evidence="1">
    <location>
        <begin position="1"/>
        <end position="20"/>
    </location>
</feature>
<evidence type="ECO:0000256" key="1">
    <source>
        <dbReference type="SAM" id="SignalP"/>
    </source>
</evidence>
<name>A0ABR3WGD5_9PEZI</name>
<evidence type="ECO:0000313" key="2">
    <source>
        <dbReference type="EMBL" id="KAL1861422.1"/>
    </source>
</evidence>
<sequence>MYFASLVLTLAAVLLTTTTANPIISNLEVHPEHKRSCISVFPAPLPQQITIARTPAGVSQPVSLTFGTIPSSGWGPCSLVVSLPSGYPLQQQGNTQLNVYATNGPAAGSLVGTTTLVADGAVHTINSFSCRPSLGFRFEIAGTAAGSVSFTELQGVGFYVTYSC</sequence>
<comment type="caution">
    <text evidence="2">The sequence shown here is derived from an EMBL/GenBank/DDBJ whole genome shotgun (WGS) entry which is preliminary data.</text>
</comment>
<organism evidence="2 3">
    <name type="scientific">Phialemonium thermophilum</name>
    <dbReference type="NCBI Taxonomy" id="223376"/>
    <lineage>
        <taxon>Eukaryota</taxon>
        <taxon>Fungi</taxon>
        <taxon>Dikarya</taxon>
        <taxon>Ascomycota</taxon>
        <taxon>Pezizomycotina</taxon>
        <taxon>Sordariomycetes</taxon>
        <taxon>Sordariomycetidae</taxon>
        <taxon>Cephalothecales</taxon>
        <taxon>Cephalothecaceae</taxon>
        <taxon>Phialemonium</taxon>
    </lineage>
</organism>
<dbReference type="Proteomes" id="UP001586593">
    <property type="component" value="Unassembled WGS sequence"/>
</dbReference>
<dbReference type="EMBL" id="JAZHXJ010000433">
    <property type="protein sequence ID" value="KAL1861422.1"/>
    <property type="molecule type" value="Genomic_DNA"/>
</dbReference>